<evidence type="ECO:0000313" key="2">
    <source>
        <dbReference type="EMBL" id="GEU57148.1"/>
    </source>
</evidence>
<accession>A0A6L2L5Z2</accession>
<sequence>MKKSFPDMLHGLREVNPTHAYFNGSRTSKDNEDPSRKDELRTKKVITFRLRDYWLSISSEEELHLSRSLDSTIRRPILRVLQKMITYGVCQRTNGLVDGEMAKEEGSRKPKGYLSALIYCITLDAITLRELIGPDGRLIAEDPTPGGVLERMARRQSYQCDRYARVFEYMARQYNILVHGVYAPPSIMGKPLSPDRVFDFPMDEPEPQYAYDFFAPRPLTGYVSNLNNTNGWIKAYVPLLGELGEPLGAEVDKPLVDPVIDELAEPIVKVKEQMVAPMMDMEEDLAMLFGDDDFRYDGLDDEEDDKEVWDMDEDWLMAPVTPPLMPVMPPPKPGVPVPPSVIEELCTRMGNLEYGRGQLVKKVITMSDTEVADSIAIGELGPRFSTVKGQMQVMESQMVRVMSKLEQVGAHVEQGASLMWRGDLQDLSSPIGSDSRHLEIITIGCTGLGTKDCNSWGNFGFGESFARTYSKVVGRMVRWLDDEIPRNWIPTLRRDLLGVARSPRWVEAKVDRVDYASRGAETLELELRSSSNEQRAHDAQLFS</sequence>
<evidence type="ECO:0000256" key="1">
    <source>
        <dbReference type="SAM" id="MobiDB-lite"/>
    </source>
</evidence>
<feature type="compositionally biased region" description="Basic and acidic residues" evidence="1">
    <location>
        <begin position="27"/>
        <end position="38"/>
    </location>
</feature>
<comment type="caution">
    <text evidence="2">The sequence shown here is derived from an EMBL/GenBank/DDBJ whole genome shotgun (WGS) entry which is preliminary data.</text>
</comment>
<dbReference type="AlphaFoldDB" id="A0A6L2L5Z2"/>
<reference evidence="2" key="1">
    <citation type="journal article" date="2019" name="Sci. Rep.">
        <title>Draft genome of Tanacetum cinerariifolium, the natural source of mosquito coil.</title>
        <authorList>
            <person name="Yamashiro T."/>
            <person name="Shiraishi A."/>
            <person name="Satake H."/>
            <person name="Nakayama K."/>
        </authorList>
    </citation>
    <scope>NUCLEOTIDE SEQUENCE</scope>
</reference>
<protein>
    <submittedName>
        <fullName evidence="2">Uncharacterized protein</fullName>
    </submittedName>
</protein>
<dbReference type="EMBL" id="BKCJ010003782">
    <property type="protein sequence ID" value="GEU57148.1"/>
    <property type="molecule type" value="Genomic_DNA"/>
</dbReference>
<gene>
    <name evidence="2" type="ORF">Tci_029126</name>
</gene>
<feature type="region of interest" description="Disordered" evidence="1">
    <location>
        <begin position="19"/>
        <end position="38"/>
    </location>
</feature>
<organism evidence="2">
    <name type="scientific">Tanacetum cinerariifolium</name>
    <name type="common">Dalmatian daisy</name>
    <name type="synonym">Chrysanthemum cinerariifolium</name>
    <dbReference type="NCBI Taxonomy" id="118510"/>
    <lineage>
        <taxon>Eukaryota</taxon>
        <taxon>Viridiplantae</taxon>
        <taxon>Streptophyta</taxon>
        <taxon>Embryophyta</taxon>
        <taxon>Tracheophyta</taxon>
        <taxon>Spermatophyta</taxon>
        <taxon>Magnoliopsida</taxon>
        <taxon>eudicotyledons</taxon>
        <taxon>Gunneridae</taxon>
        <taxon>Pentapetalae</taxon>
        <taxon>asterids</taxon>
        <taxon>campanulids</taxon>
        <taxon>Asterales</taxon>
        <taxon>Asteraceae</taxon>
        <taxon>Asteroideae</taxon>
        <taxon>Anthemideae</taxon>
        <taxon>Anthemidinae</taxon>
        <taxon>Tanacetum</taxon>
    </lineage>
</organism>
<proteinExistence type="predicted"/>
<name>A0A6L2L5Z2_TANCI</name>